<feature type="transmembrane region" description="Helical" evidence="7">
    <location>
        <begin position="1358"/>
        <end position="1382"/>
    </location>
</feature>
<dbReference type="EC" id="3.1.3.48" evidence="2"/>
<dbReference type="PROSITE" id="PS00383">
    <property type="entry name" value="TYR_PHOSPHATASE_1"/>
    <property type="match status" value="1"/>
</dbReference>
<dbReference type="FunFam" id="3.90.190.10:FF:000102">
    <property type="entry name" value="Receptor-type tyrosine-protein phosphatase"/>
    <property type="match status" value="1"/>
</dbReference>
<dbReference type="InterPro" id="IPR000387">
    <property type="entry name" value="Tyr_Pase_dom"/>
</dbReference>
<evidence type="ECO:0000313" key="10">
    <source>
        <dbReference type="Proteomes" id="UP000694844"/>
    </source>
</evidence>
<dbReference type="KEGG" id="cvn:111117103"/>
<feature type="transmembrane region" description="Helical" evidence="7">
    <location>
        <begin position="350"/>
        <end position="373"/>
    </location>
</feature>
<dbReference type="GO" id="GO:0004725">
    <property type="term" value="F:protein tyrosine phosphatase activity"/>
    <property type="evidence" value="ECO:0007669"/>
    <property type="project" value="UniProtKB-EC"/>
</dbReference>
<dbReference type="SMART" id="SM00194">
    <property type="entry name" value="PTPc"/>
    <property type="match status" value="2"/>
</dbReference>
<dbReference type="Pfam" id="PF00102">
    <property type="entry name" value="Y_phosphatase"/>
    <property type="match status" value="2"/>
</dbReference>
<dbReference type="CDD" id="cd00047">
    <property type="entry name" value="PTPc"/>
    <property type="match status" value="1"/>
</dbReference>
<dbReference type="PANTHER" id="PTHR19134:SF562">
    <property type="entry name" value="PROTEIN-TYROSINE-PHOSPHATASE"/>
    <property type="match status" value="1"/>
</dbReference>
<keyword evidence="10" id="KW-1185">Reference proteome</keyword>
<dbReference type="PROSITE" id="PS50056">
    <property type="entry name" value="TYR_PHOSPHATASE_2"/>
    <property type="match status" value="2"/>
</dbReference>
<accession>A0A8B8C830</accession>
<name>A0A8B8C830_CRAVI</name>
<dbReference type="PROSITE" id="PS50055">
    <property type="entry name" value="TYR_PHOSPHATASE_PTP"/>
    <property type="match status" value="2"/>
</dbReference>
<feature type="domain" description="Tyrosine-protein phosphatase" evidence="8">
    <location>
        <begin position="482"/>
        <end position="734"/>
    </location>
</feature>
<keyword evidence="7" id="KW-1133">Transmembrane helix</keyword>
<organism evidence="10 11">
    <name type="scientific">Crassostrea virginica</name>
    <name type="common">Eastern oyster</name>
    <dbReference type="NCBI Taxonomy" id="6565"/>
    <lineage>
        <taxon>Eukaryota</taxon>
        <taxon>Metazoa</taxon>
        <taxon>Spiralia</taxon>
        <taxon>Lophotrochozoa</taxon>
        <taxon>Mollusca</taxon>
        <taxon>Bivalvia</taxon>
        <taxon>Autobranchia</taxon>
        <taxon>Pteriomorphia</taxon>
        <taxon>Ostreida</taxon>
        <taxon>Ostreoidea</taxon>
        <taxon>Ostreidae</taxon>
        <taxon>Crassostrea</taxon>
    </lineage>
</organism>
<dbReference type="InterPro" id="IPR008979">
    <property type="entry name" value="Galactose-bd-like_sf"/>
</dbReference>
<dbReference type="CDD" id="cd00055">
    <property type="entry name" value="EGF_Lam"/>
    <property type="match status" value="1"/>
</dbReference>
<comment type="similarity">
    <text evidence="1">Belongs to the protein-tyrosine phosphatase family.</text>
</comment>
<dbReference type="OrthoDB" id="6274266at2759"/>
<dbReference type="PRINTS" id="PR00700">
    <property type="entry name" value="PRTYPHPHTASE"/>
</dbReference>
<feature type="domain" description="Tyrosine specific protein phosphatases" evidence="9">
    <location>
        <begin position="933"/>
        <end position="1002"/>
    </location>
</feature>
<feature type="domain" description="Tyrosine specific protein phosphatases" evidence="9">
    <location>
        <begin position="653"/>
        <end position="725"/>
    </location>
</feature>
<dbReference type="Gene3D" id="2.60.120.260">
    <property type="entry name" value="Galactose-binding domain-like"/>
    <property type="match status" value="2"/>
</dbReference>
<reference evidence="11" key="1">
    <citation type="submission" date="2025-08" db="UniProtKB">
        <authorList>
            <consortium name="RefSeq"/>
        </authorList>
    </citation>
    <scope>IDENTIFICATION</scope>
    <source>
        <tissue evidence="11">Whole sample</tissue>
    </source>
</reference>
<dbReference type="InterPro" id="IPR016130">
    <property type="entry name" value="Tyr_Pase_AS"/>
</dbReference>
<sequence>MMCRNPASFRQSTILQHKLRWVPKQWMCIILDVLLLTVHVCALENLALNKSVWEDQPWGNPDIGWRGGNAVDGLYENRSAMGGQCVISENGRQTATWRVDLGGVVSISHINIYYRTDNTEPPAFTHRMAGFFLYVSNTTSKEAGHRCFHEIQTVNTTPSADQKINCSVHGRYVFYYNERLPGVEYPSYYSKYAFYELCELEVYGCSKEGVYGLDCNKPCPANCQERRCDVNTGHCLGCLSGYQGLTCSQVCKQGFFGDECSRRCGNCRNRQTCHHINGSCLNGCDEGVKGWNCTTECDPGFYGKHCIHNCSENCNVIGSCDRFSGACEGGCKPGWTGITCKQIPTESQTGAIVGGIFAVIGIILIAVAVVILYKRLKPRISRQRTAGNKKTDSSNKPTFSKIYQNIDKGGDAGGSGDNERRKPFTSANKENIASDEVDIDEKIHEENPYGDFYVNDETKPDFDVKNLGKIIEEKSKNEDDDFKKEYATLLYGVRYPCDVGKLPENVPKNRFKTTFPYNHSRVILEDTHSDYINANYINGFHKEGRYIASQGPKQNTMSDHWLMIWQENVAQIVMLTNLKEGLKDKCFQYWPDVHECMTCGNIDLCTIEEKNYANYVIRKIKVSNKKLNTSRTALQYQYTTWPDHGTPDPICLLLFHNHVTRTHQKGHGGPVLVHCSAGIGRTGTYIAIDSLSEALKKRKKINIAEYVKKMRENRMNMVQTYEQYKTIFLTLHEMVKAPVKVQNTSDFLSKLDNQHVKSSPIREEFQKLLNLRPCYTDTNYKMASQNGDVSSTVRPVDRYIIFLTSSVPKRGNYINAIFLPSLTSQKTFIITCHPTQGHSVDLLRLLIDHESNLVISMEPLNNIETSKQWFPDSSKPRTVQPYKTRLLTERTDDIKCSKIEIDRGASEGGWVAEIVEPLSELTKDNPQAISQIIAFVMFAKNNESDAPITVVSRDGASLCGVFCAVYNAIQQLTMDNEVDVFSVVRQLQIRRPELCSTLQEYSLIHDTLKKYVHSRDNSTGENIYFNQVTKQWMCLILDILLITVYVCALENLALRKPFWEDQEWKDPNVEWRGGNAVDGLYTNRSAAGDQCVISENGRRTATWRVDLGGVVSISHIDIYYRTGNKDPPAFTHRMAGFFLYVSNTTSKEDGHLCFHEIQTVNTTPSADQKINCPVHGRYVIYYNERLPGVDYPSYYSEFAFYELCELEVYGCRQVGVYGLDCNKPCPVNCQKRRCVINTGHCLGCLSGYQGLTCSQVCKQGFFGDECSRLCGNCRNQQTCHHINGSCLNGCDEGVKGWNCTTECDPGFYGKHCIHNCSENCNVTGSCDRFSGACKGGCKAGWTGITCKQISTASEESQVGAIVGGIFAVIVVILIAFAVVILYKRLNPRMSRQQTAGNKRTDSSNIRMKDKRITDNKIIEQQRPDQKNEDSEYYTELQVSNEACQYEVLKNCLK</sequence>
<gene>
    <name evidence="11" type="primary">LOC111117103</name>
</gene>
<comment type="catalytic activity">
    <reaction evidence="5">
        <text>O-phospho-L-tyrosyl-[protein] + H2O = L-tyrosyl-[protein] + phosphate</text>
        <dbReference type="Rhea" id="RHEA:10684"/>
        <dbReference type="Rhea" id="RHEA-COMP:10136"/>
        <dbReference type="Rhea" id="RHEA-COMP:20101"/>
        <dbReference type="ChEBI" id="CHEBI:15377"/>
        <dbReference type="ChEBI" id="CHEBI:43474"/>
        <dbReference type="ChEBI" id="CHEBI:46858"/>
        <dbReference type="ChEBI" id="CHEBI:61978"/>
        <dbReference type="EC" id="3.1.3.48"/>
    </reaction>
</comment>
<dbReference type="PANTHER" id="PTHR19134">
    <property type="entry name" value="RECEPTOR-TYPE TYROSINE-PROTEIN PHOSPHATASE"/>
    <property type="match status" value="1"/>
</dbReference>
<keyword evidence="7" id="KW-0812">Transmembrane</keyword>
<evidence type="ECO:0000256" key="5">
    <source>
        <dbReference type="ARBA" id="ARBA00051722"/>
    </source>
</evidence>
<dbReference type="SUPFAM" id="SSF49785">
    <property type="entry name" value="Galactose-binding domain-like"/>
    <property type="match status" value="2"/>
</dbReference>
<evidence type="ECO:0000256" key="4">
    <source>
        <dbReference type="ARBA" id="ARBA00022912"/>
    </source>
</evidence>
<dbReference type="Proteomes" id="UP000694844">
    <property type="component" value="Chromosome 10"/>
</dbReference>
<evidence type="ECO:0000256" key="2">
    <source>
        <dbReference type="ARBA" id="ARBA00013064"/>
    </source>
</evidence>
<evidence type="ECO:0000259" key="9">
    <source>
        <dbReference type="PROSITE" id="PS50056"/>
    </source>
</evidence>
<keyword evidence="3" id="KW-0378">Hydrolase</keyword>
<dbReference type="InterPro" id="IPR050348">
    <property type="entry name" value="Protein-Tyr_Phosphatase"/>
</dbReference>
<evidence type="ECO:0000313" key="11">
    <source>
        <dbReference type="RefSeq" id="XP_022311893.1"/>
    </source>
</evidence>
<proteinExistence type="inferred from homology"/>
<evidence type="ECO:0000256" key="6">
    <source>
        <dbReference type="SAM" id="MobiDB-lite"/>
    </source>
</evidence>
<dbReference type="RefSeq" id="XP_022311893.1">
    <property type="nucleotide sequence ID" value="XM_022456185.1"/>
</dbReference>
<keyword evidence="4" id="KW-0904">Protein phosphatase</keyword>
<dbReference type="InterPro" id="IPR003595">
    <property type="entry name" value="Tyr_Pase_cat"/>
</dbReference>
<dbReference type="InterPro" id="IPR002049">
    <property type="entry name" value="LE_dom"/>
</dbReference>
<dbReference type="Pfam" id="PF22633">
    <property type="entry name" value="F5_F8_type_C_2"/>
    <property type="match status" value="2"/>
</dbReference>
<dbReference type="GeneID" id="111117103"/>
<protein>
    <recommendedName>
        <fullName evidence="2">protein-tyrosine-phosphatase</fullName>
        <ecNumber evidence="2">3.1.3.48</ecNumber>
    </recommendedName>
</protein>
<dbReference type="SMART" id="SM00404">
    <property type="entry name" value="PTPc_motif"/>
    <property type="match status" value="2"/>
</dbReference>
<feature type="region of interest" description="Disordered" evidence="6">
    <location>
        <begin position="383"/>
        <end position="440"/>
    </location>
</feature>
<dbReference type="Gene3D" id="2.170.300.10">
    <property type="entry name" value="Tie2 ligand-binding domain superfamily"/>
    <property type="match status" value="2"/>
</dbReference>
<dbReference type="SMART" id="SM00181">
    <property type="entry name" value="EGF"/>
    <property type="match status" value="6"/>
</dbReference>
<dbReference type="SUPFAM" id="SSF52799">
    <property type="entry name" value="(Phosphotyrosine protein) phosphatases II"/>
    <property type="match status" value="2"/>
</dbReference>
<evidence type="ECO:0000259" key="8">
    <source>
        <dbReference type="PROSITE" id="PS50055"/>
    </source>
</evidence>
<evidence type="ECO:0000256" key="1">
    <source>
        <dbReference type="ARBA" id="ARBA00009580"/>
    </source>
</evidence>
<evidence type="ECO:0000256" key="7">
    <source>
        <dbReference type="SAM" id="Phobius"/>
    </source>
</evidence>
<evidence type="ECO:0000256" key="3">
    <source>
        <dbReference type="ARBA" id="ARBA00022801"/>
    </source>
</evidence>
<dbReference type="InterPro" id="IPR000742">
    <property type="entry name" value="EGF"/>
</dbReference>
<dbReference type="InterPro" id="IPR000242">
    <property type="entry name" value="PTP_cat"/>
</dbReference>
<keyword evidence="7" id="KW-0472">Membrane</keyword>
<feature type="compositionally biased region" description="Polar residues" evidence="6">
    <location>
        <begin position="383"/>
        <end position="403"/>
    </location>
</feature>
<dbReference type="Gene3D" id="3.90.190.10">
    <property type="entry name" value="Protein tyrosine phosphatase superfamily"/>
    <property type="match status" value="2"/>
</dbReference>
<dbReference type="InterPro" id="IPR029021">
    <property type="entry name" value="Prot-tyrosine_phosphatase-like"/>
</dbReference>
<feature type="domain" description="Tyrosine-protein phosphatase" evidence="8">
    <location>
        <begin position="761"/>
        <end position="1011"/>
    </location>
</feature>